<name>A0A9W6CWV6_9MICO</name>
<dbReference type="InterPro" id="IPR051448">
    <property type="entry name" value="CdaR-like_regulators"/>
</dbReference>
<feature type="domain" description="CdaR GGDEF-like" evidence="4">
    <location>
        <begin position="305"/>
        <end position="395"/>
    </location>
</feature>
<dbReference type="RefSeq" id="WP_281882812.1">
    <property type="nucleotide sequence ID" value="NZ_BSDP01000001.1"/>
</dbReference>
<evidence type="ECO:0000313" key="5">
    <source>
        <dbReference type="EMBL" id="GLI26799.1"/>
    </source>
</evidence>
<keyword evidence="6" id="KW-1185">Reference proteome</keyword>
<comment type="caution">
    <text evidence="5">The sequence shown here is derived from an EMBL/GenBank/DDBJ whole genome shotgun (WGS) entry which is preliminary data.</text>
</comment>
<accession>A0A9W6CWV6</accession>
<dbReference type="InterPro" id="IPR042070">
    <property type="entry name" value="PucR_C-HTH_sf"/>
</dbReference>
<dbReference type="AlphaFoldDB" id="A0A9W6CWV6"/>
<dbReference type="Pfam" id="PF13556">
    <property type="entry name" value="HTH_30"/>
    <property type="match status" value="1"/>
</dbReference>
<sequence length="530" mass="56128">MHPTLRTLLDQRELDLRLVGDADLLREGALDAPLDWAHASDLADPTPFLDGSGLLLTTGRQFEGAEPGFADAYVARLVERGVAGLGFGTEVLREGTPDSLVAACRSRRLPLVEVPYRTPFIAIARTVATGIAEEAYARRTWALGAQRALALAALRPDGLSATLAELSRQLGQWVALVGAGGRVEREYPAGDLDAAGIEVVRDGARELLRRGQRASVTVQVGPQRVSLHTLGIGGALRGVLAVGGADRLDRAGRGVMTAVIAMAGLALEQHRHLDRTTGLLRTGLLHALLAGDLDLPDRIARQLWGPLPAGPVHVAVASAPESVDALVEWLELEVDAREGALFFACDADRVVLCTSQADRALVDEVSRGFRVAVGVAGPVPWGDLARGHDEARRAHERATESRDPVVVTFDAVARQGVLAYLARTDAREVAHASLDPLVAHDAAEGTALVATLRTWLERNGHFDAAARALGVHRHTVRARIQHAERLLGRDLSTFHARADLWAALLAAGAVEGAGTPVGTGSGRAEAPSVP</sequence>
<protein>
    <submittedName>
        <fullName evidence="5">PucR family transcriptional regulator</fullName>
    </submittedName>
</protein>
<evidence type="ECO:0000313" key="6">
    <source>
        <dbReference type="Proteomes" id="UP001144396"/>
    </source>
</evidence>
<evidence type="ECO:0000259" key="2">
    <source>
        <dbReference type="Pfam" id="PF07905"/>
    </source>
</evidence>
<proteinExistence type="inferred from homology"/>
<dbReference type="Pfam" id="PF17853">
    <property type="entry name" value="GGDEF_2"/>
    <property type="match status" value="1"/>
</dbReference>
<dbReference type="Gene3D" id="1.10.10.2840">
    <property type="entry name" value="PucR C-terminal helix-turn-helix domain"/>
    <property type="match status" value="1"/>
</dbReference>
<dbReference type="InterPro" id="IPR012914">
    <property type="entry name" value="PucR_dom"/>
</dbReference>
<dbReference type="EMBL" id="BSDP01000001">
    <property type="protein sequence ID" value="GLI26799.1"/>
    <property type="molecule type" value="Genomic_DNA"/>
</dbReference>
<evidence type="ECO:0000256" key="1">
    <source>
        <dbReference type="ARBA" id="ARBA00006754"/>
    </source>
</evidence>
<reference evidence="5" key="1">
    <citation type="submission" date="2022-12" db="EMBL/GenBank/DDBJ databases">
        <title>Reference genome sequencing for broad-spectrum identification of bacterial and archaeal isolates by mass spectrometry.</title>
        <authorList>
            <person name="Sekiguchi Y."/>
            <person name="Tourlousse D.M."/>
        </authorList>
    </citation>
    <scope>NUCLEOTIDE SEQUENCE</scope>
    <source>
        <strain evidence="5">14</strain>
    </source>
</reference>
<evidence type="ECO:0000259" key="4">
    <source>
        <dbReference type="Pfam" id="PF17853"/>
    </source>
</evidence>
<comment type="similarity">
    <text evidence="1">Belongs to the CdaR family.</text>
</comment>
<dbReference type="PANTHER" id="PTHR33744:SF1">
    <property type="entry name" value="DNA-BINDING TRANSCRIPTIONAL ACTIVATOR ADER"/>
    <property type="match status" value="1"/>
</dbReference>
<evidence type="ECO:0000259" key="3">
    <source>
        <dbReference type="Pfam" id="PF13556"/>
    </source>
</evidence>
<organism evidence="5 6">
    <name type="scientific">Agromyces rhizosphaerae</name>
    <dbReference type="NCBI Taxonomy" id="88374"/>
    <lineage>
        <taxon>Bacteria</taxon>
        <taxon>Bacillati</taxon>
        <taxon>Actinomycetota</taxon>
        <taxon>Actinomycetes</taxon>
        <taxon>Micrococcales</taxon>
        <taxon>Microbacteriaceae</taxon>
        <taxon>Agromyces</taxon>
    </lineage>
</organism>
<feature type="domain" description="Purine catabolism PurC-like" evidence="2">
    <location>
        <begin position="27"/>
        <end position="129"/>
    </location>
</feature>
<feature type="domain" description="PucR C-terminal helix-turn-helix" evidence="3">
    <location>
        <begin position="448"/>
        <end position="506"/>
    </location>
</feature>
<dbReference type="Proteomes" id="UP001144396">
    <property type="component" value="Unassembled WGS sequence"/>
</dbReference>
<dbReference type="Pfam" id="PF07905">
    <property type="entry name" value="PucR"/>
    <property type="match status" value="1"/>
</dbReference>
<gene>
    <name evidence="5" type="primary">pucR</name>
    <name evidence="5" type="ORF">ARHIZOSPH14_10410</name>
</gene>
<dbReference type="InterPro" id="IPR041522">
    <property type="entry name" value="CdaR_GGDEF"/>
</dbReference>
<dbReference type="InterPro" id="IPR025736">
    <property type="entry name" value="PucR_C-HTH_dom"/>
</dbReference>
<dbReference type="PANTHER" id="PTHR33744">
    <property type="entry name" value="CARBOHYDRATE DIACID REGULATOR"/>
    <property type="match status" value="1"/>
</dbReference>